<sequence length="503" mass="57385">DLEASLVRRSLGDGFETLMMAFNGQLPGPMIRVDEKSTVFINFTNKTLIPTAVHWHGVRLDNRFDGVPGLTQDPVEQNGTFRYQIYFPDAGIYWYHPHHREDIMQELGLYGNLLVDPRPAGYYSPVNKEEILILDDFLINSQGENVWFGQESANYMLMGRFGNEFLINGEPLYELDVARGEVVRFYFTNASNTRTFNISFQQEEGPLRDSRAEYTANGAMQRVPDTPLAMKVVGSDVGKFEREQLVQSMVIAPAERYVVEVRFDKPGKFHVNNQVQAINHRFGTFFPEIDTLGVVRVAERITSANHGPAFDVLRQNADVIGDIDDYRDHFDNPIDLELALTLGVANLPLPIEQVMLYDWIYFNPVEWSGTMPIMNWLTTSNEVTWLLRDSVTGAENMDIDWNFQVGDVVKIRLVNNRDAWHAMQHPLHIHGQRFLVLDQDGVRNNNLVWKDTVLLPTGTTTDILLEISNPGRWMVHCHIAEHLESGMKFVFEVLPNAPQGGMN</sequence>
<accession>A0A382DHA1</accession>
<dbReference type="GO" id="GO:0016491">
    <property type="term" value="F:oxidoreductase activity"/>
    <property type="evidence" value="ECO:0007669"/>
    <property type="project" value="UniProtKB-KW"/>
</dbReference>
<feature type="non-terminal residue" evidence="6">
    <location>
        <position position="1"/>
    </location>
</feature>
<dbReference type="AlphaFoldDB" id="A0A382DHA1"/>
<dbReference type="SUPFAM" id="SSF49503">
    <property type="entry name" value="Cupredoxins"/>
    <property type="match status" value="3"/>
</dbReference>
<proteinExistence type="predicted"/>
<keyword evidence="2" id="KW-0560">Oxidoreductase</keyword>
<evidence type="ECO:0000313" key="6">
    <source>
        <dbReference type="EMBL" id="SVB37051.1"/>
    </source>
</evidence>
<dbReference type="EMBL" id="UINC01039088">
    <property type="protein sequence ID" value="SVB37051.1"/>
    <property type="molecule type" value="Genomic_DNA"/>
</dbReference>
<dbReference type="Pfam" id="PF07732">
    <property type="entry name" value="Cu-oxidase_3"/>
    <property type="match status" value="1"/>
</dbReference>
<gene>
    <name evidence="6" type="ORF">METZ01_LOCUS189905</name>
</gene>
<evidence type="ECO:0000259" key="4">
    <source>
        <dbReference type="Pfam" id="PF07731"/>
    </source>
</evidence>
<evidence type="ECO:0000256" key="1">
    <source>
        <dbReference type="ARBA" id="ARBA00022723"/>
    </source>
</evidence>
<dbReference type="Pfam" id="PF07731">
    <property type="entry name" value="Cu-oxidase_2"/>
    <property type="match status" value="1"/>
</dbReference>
<dbReference type="PROSITE" id="PS00080">
    <property type="entry name" value="MULTICOPPER_OXIDASE2"/>
    <property type="match status" value="1"/>
</dbReference>
<dbReference type="GO" id="GO:0005507">
    <property type="term" value="F:copper ion binding"/>
    <property type="evidence" value="ECO:0007669"/>
    <property type="project" value="InterPro"/>
</dbReference>
<dbReference type="PANTHER" id="PTHR11709">
    <property type="entry name" value="MULTI-COPPER OXIDASE"/>
    <property type="match status" value="1"/>
</dbReference>
<evidence type="ECO:0000256" key="2">
    <source>
        <dbReference type="ARBA" id="ARBA00023002"/>
    </source>
</evidence>
<reference evidence="6" key="1">
    <citation type="submission" date="2018-05" db="EMBL/GenBank/DDBJ databases">
        <authorList>
            <person name="Lanie J.A."/>
            <person name="Ng W.-L."/>
            <person name="Kazmierczak K.M."/>
            <person name="Andrzejewski T.M."/>
            <person name="Davidsen T.M."/>
            <person name="Wayne K.J."/>
            <person name="Tettelin H."/>
            <person name="Glass J.I."/>
            <person name="Rusch D."/>
            <person name="Podicherti R."/>
            <person name="Tsui H.-C.T."/>
            <person name="Winkler M.E."/>
        </authorList>
    </citation>
    <scope>NUCLEOTIDE SEQUENCE</scope>
</reference>
<dbReference type="Gene3D" id="2.60.40.420">
    <property type="entry name" value="Cupredoxins - blue copper proteins"/>
    <property type="match status" value="3"/>
</dbReference>
<protein>
    <recommendedName>
        <fullName evidence="7">Plastocyanin-like domain-containing protein</fullName>
    </recommendedName>
</protein>
<evidence type="ECO:0000256" key="3">
    <source>
        <dbReference type="ARBA" id="ARBA00023008"/>
    </source>
</evidence>
<dbReference type="CDD" id="cd13861">
    <property type="entry name" value="CuRO_1_CumA_like"/>
    <property type="match status" value="1"/>
</dbReference>
<name>A0A382DHA1_9ZZZZ</name>
<dbReference type="PANTHER" id="PTHR11709:SF394">
    <property type="entry name" value="FI03373P-RELATED"/>
    <property type="match status" value="1"/>
</dbReference>
<evidence type="ECO:0000259" key="5">
    <source>
        <dbReference type="Pfam" id="PF07732"/>
    </source>
</evidence>
<dbReference type="InterPro" id="IPR011707">
    <property type="entry name" value="Cu-oxidase-like_N"/>
</dbReference>
<feature type="domain" description="Plastocyanin-like" evidence="4">
    <location>
        <begin position="397"/>
        <end position="495"/>
    </location>
</feature>
<dbReference type="InterPro" id="IPR011706">
    <property type="entry name" value="Cu-oxidase_C"/>
</dbReference>
<dbReference type="PROSITE" id="PS00079">
    <property type="entry name" value="MULTICOPPER_OXIDASE1"/>
    <property type="match status" value="1"/>
</dbReference>
<keyword evidence="1" id="KW-0479">Metal-binding</keyword>
<dbReference type="InterPro" id="IPR008972">
    <property type="entry name" value="Cupredoxin"/>
</dbReference>
<evidence type="ECO:0008006" key="7">
    <source>
        <dbReference type="Google" id="ProtNLM"/>
    </source>
</evidence>
<dbReference type="InterPro" id="IPR002355">
    <property type="entry name" value="Cu_oxidase_Cu_BS"/>
</dbReference>
<dbReference type="CDD" id="cd04207">
    <property type="entry name" value="CuRO_3_LCC_like"/>
    <property type="match status" value="1"/>
</dbReference>
<dbReference type="InterPro" id="IPR045087">
    <property type="entry name" value="Cu-oxidase_fam"/>
</dbReference>
<dbReference type="InterPro" id="IPR033138">
    <property type="entry name" value="Cu_oxidase_CS"/>
</dbReference>
<organism evidence="6">
    <name type="scientific">marine metagenome</name>
    <dbReference type="NCBI Taxonomy" id="408172"/>
    <lineage>
        <taxon>unclassified sequences</taxon>
        <taxon>metagenomes</taxon>
        <taxon>ecological metagenomes</taxon>
    </lineage>
</organism>
<keyword evidence="3" id="KW-0186">Copper</keyword>
<feature type="domain" description="Plastocyanin-like" evidence="5">
    <location>
        <begin position="14"/>
        <end position="118"/>
    </location>
</feature>